<feature type="region of interest" description="Disordered" evidence="11">
    <location>
        <begin position="331"/>
        <end position="362"/>
    </location>
</feature>
<name>A0ABR4PBA7_9HELO</name>
<evidence type="ECO:0000256" key="1">
    <source>
        <dbReference type="ARBA" id="ARBA00000695"/>
    </source>
</evidence>
<comment type="cofactor">
    <cofactor evidence="2 10">
        <name>Ca(2+)</name>
        <dbReference type="ChEBI" id="CHEBI:29108"/>
    </cofactor>
</comment>
<dbReference type="PANTHER" id="PTHR33407:SF9">
    <property type="entry name" value="PECTATE LYASE F-RELATED"/>
    <property type="match status" value="1"/>
</dbReference>
<feature type="chain" id="PRO_5044964505" description="Pectate lyase" evidence="10">
    <location>
        <begin position="20"/>
        <end position="362"/>
    </location>
</feature>
<dbReference type="InterPro" id="IPR012334">
    <property type="entry name" value="Pectin_lyas_fold"/>
</dbReference>
<feature type="compositionally biased region" description="Low complexity" evidence="11">
    <location>
        <begin position="59"/>
        <end position="89"/>
    </location>
</feature>
<reference evidence="12 13" key="1">
    <citation type="submission" date="2024-06" db="EMBL/GenBank/DDBJ databases">
        <title>Complete genome of Phlyctema vagabunda strain 19-DSS-EL-015.</title>
        <authorList>
            <person name="Fiorenzani C."/>
        </authorList>
    </citation>
    <scope>NUCLEOTIDE SEQUENCE [LARGE SCALE GENOMIC DNA]</scope>
    <source>
        <strain evidence="12 13">19-DSS-EL-015</strain>
    </source>
</reference>
<keyword evidence="7 10" id="KW-0106">Calcium</keyword>
<evidence type="ECO:0000313" key="13">
    <source>
        <dbReference type="Proteomes" id="UP001629113"/>
    </source>
</evidence>
<evidence type="ECO:0000256" key="7">
    <source>
        <dbReference type="ARBA" id="ARBA00022837"/>
    </source>
</evidence>
<dbReference type="GO" id="GO:0016829">
    <property type="term" value="F:lyase activity"/>
    <property type="evidence" value="ECO:0007669"/>
    <property type="project" value="UniProtKB-KW"/>
</dbReference>
<comment type="similarity">
    <text evidence="4 10">Belongs to the polysaccharide lyase 3 family.</text>
</comment>
<evidence type="ECO:0000256" key="8">
    <source>
        <dbReference type="ARBA" id="ARBA00023239"/>
    </source>
</evidence>
<evidence type="ECO:0000256" key="6">
    <source>
        <dbReference type="ARBA" id="ARBA00022729"/>
    </source>
</evidence>
<dbReference type="EC" id="4.2.2.2" evidence="10"/>
<evidence type="ECO:0000256" key="9">
    <source>
        <dbReference type="ARBA" id="ARBA00025679"/>
    </source>
</evidence>
<evidence type="ECO:0000256" key="10">
    <source>
        <dbReference type="RuleBase" id="RU367009"/>
    </source>
</evidence>
<feature type="signal peptide" evidence="10">
    <location>
        <begin position="1"/>
        <end position="19"/>
    </location>
</feature>
<evidence type="ECO:0000313" key="12">
    <source>
        <dbReference type="EMBL" id="KAL3420569.1"/>
    </source>
</evidence>
<dbReference type="PANTHER" id="PTHR33407">
    <property type="entry name" value="PECTATE LYASE F-RELATED"/>
    <property type="match status" value="1"/>
</dbReference>
<keyword evidence="8 10" id="KW-0456">Lyase</keyword>
<comment type="catalytic activity">
    <reaction evidence="1 10">
        <text>Eliminative cleavage of (1-&gt;4)-alpha-D-galacturonan to give oligosaccharides with 4-deoxy-alpha-D-galact-4-enuronosyl groups at their non-reducing ends.</text>
        <dbReference type="EC" id="4.2.2.2"/>
    </reaction>
</comment>
<feature type="compositionally biased region" description="Acidic residues" evidence="11">
    <location>
        <begin position="332"/>
        <end position="341"/>
    </location>
</feature>
<comment type="function">
    <text evidence="9 10">Pectinolytic enzyme consist of four classes of enzymes: pectin lyase, polygalacturonase, pectin methylesterase and rhamnogalacturonase. Among pectinolytic enzymes, pectin lyase is the most important in depolymerization of pectin, since it cleaves internal glycosidic bonds of highly methylated pectins. Favors pectate, the anion, over pectin, the methyl ester.</text>
</comment>
<gene>
    <name evidence="12" type="ORF">PVAG01_07014</name>
</gene>
<feature type="region of interest" description="Disordered" evidence="11">
    <location>
        <begin position="47"/>
        <end position="143"/>
    </location>
</feature>
<dbReference type="InterPro" id="IPR011050">
    <property type="entry name" value="Pectin_lyase_fold/virulence"/>
</dbReference>
<evidence type="ECO:0000256" key="5">
    <source>
        <dbReference type="ARBA" id="ARBA00022525"/>
    </source>
</evidence>
<keyword evidence="13" id="KW-1185">Reference proteome</keyword>
<sequence>MKFTMAQMAVLALALGVTAAPTADGSSGLVVRQKAPRAWFDMFSAHQASKDDDDDDESAASSTVDSDSKTSTKLTKTATSAQSTKTSSSSDDDEDSSATTSSSQATKTSSSGSTKSSAAATITSSASSGSSGSSSGSLPASSGTSALSAAQTIAAGESFDGGMVMFDRGVECTGQSEGGESDAVFQIEEGGSLSNVIIGPNQIEGVHCQGACTLTNVWWSAVCEDAFSIKKQEAGATTYIKGGGAFGASDKVVQHNGAGTVSISDFTVDTFGKLYRSCGNCDSMYERHVIMDGITATDGSEIAGINYNYGDTATLSNIVASGVDDICVEYTGTDDNDEEPTEYASGPDGKYCIYSESDVTSS</sequence>
<dbReference type="InterPro" id="IPR004898">
    <property type="entry name" value="Pectate_lyase_PlyH/PlyE-like"/>
</dbReference>
<feature type="compositionally biased region" description="Low complexity" evidence="11">
    <location>
        <begin position="97"/>
        <end position="143"/>
    </location>
</feature>
<organism evidence="12 13">
    <name type="scientific">Phlyctema vagabunda</name>
    <dbReference type="NCBI Taxonomy" id="108571"/>
    <lineage>
        <taxon>Eukaryota</taxon>
        <taxon>Fungi</taxon>
        <taxon>Dikarya</taxon>
        <taxon>Ascomycota</taxon>
        <taxon>Pezizomycotina</taxon>
        <taxon>Leotiomycetes</taxon>
        <taxon>Helotiales</taxon>
        <taxon>Dermateaceae</taxon>
        <taxon>Phlyctema</taxon>
    </lineage>
</organism>
<dbReference type="Pfam" id="PF03211">
    <property type="entry name" value="Pectate_lyase"/>
    <property type="match status" value="1"/>
</dbReference>
<comment type="subcellular location">
    <subcellularLocation>
        <location evidence="3 10">Secreted</location>
    </subcellularLocation>
</comment>
<dbReference type="SUPFAM" id="SSF51126">
    <property type="entry name" value="Pectin lyase-like"/>
    <property type="match status" value="1"/>
</dbReference>
<dbReference type="Proteomes" id="UP001629113">
    <property type="component" value="Unassembled WGS sequence"/>
</dbReference>
<evidence type="ECO:0000256" key="4">
    <source>
        <dbReference type="ARBA" id="ARBA00006463"/>
    </source>
</evidence>
<keyword evidence="5 10" id="KW-0964">Secreted</keyword>
<keyword evidence="6 10" id="KW-0732">Signal</keyword>
<dbReference type="Gene3D" id="2.160.20.10">
    <property type="entry name" value="Single-stranded right-handed beta-helix, Pectin lyase-like"/>
    <property type="match status" value="1"/>
</dbReference>
<proteinExistence type="inferred from homology"/>
<protein>
    <recommendedName>
        <fullName evidence="10">Pectate lyase</fullName>
        <ecNumber evidence="10">4.2.2.2</ecNumber>
    </recommendedName>
</protein>
<evidence type="ECO:0000256" key="2">
    <source>
        <dbReference type="ARBA" id="ARBA00001913"/>
    </source>
</evidence>
<evidence type="ECO:0000256" key="3">
    <source>
        <dbReference type="ARBA" id="ARBA00004613"/>
    </source>
</evidence>
<dbReference type="EMBL" id="JBFCZG010000006">
    <property type="protein sequence ID" value="KAL3420569.1"/>
    <property type="molecule type" value="Genomic_DNA"/>
</dbReference>
<comment type="caution">
    <text evidence="12">The sequence shown here is derived from an EMBL/GenBank/DDBJ whole genome shotgun (WGS) entry which is preliminary data.</text>
</comment>
<evidence type="ECO:0000256" key="11">
    <source>
        <dbReference type="SAM" id="MobiDB-lite"/>
    </source>
</evidence>
<accession>A0ABR4PBA7</accession>